<accession>A0ABN1QX46</accession>
<dbReference type="EMBL" id="BAAAHK010000011">
    <property type="protein sequence ID" value="GAA0948727.1"/>
    <property type="molecule type" value="Genomic_DNA"/>
</dbReference>
<protein>
    <recommendedName>
        <fullName evidence="3">XRE family transcriptional regulator</fullName>
    </recommendedName>
</protein>
<dbReference type="Proteomes" id="UP001500542">
    <property type="component" value="Unassembled WGS sequence"/>
</dbReference>
<proteinExistence type="predicted"/>
<comment type="caution">
    <text evidence="1">The sequence shown here is derived from an EMBL/GenBank/DDBJ whole genome shotgun (WGS) entry which is preliminary data.</text>
</comment>
<name>A0ABN1QX46_9ACTN</name>
<evidence type="ECO:0000313" key="1">
    <source>
        <dbReference type="EMBL" id="GAA0948727.1"/>
    </source>
</evidence>
<organism evidence="1 2">
    <name type="scientific">Kribbella koreensis</name>
    <dbReference type="NCBI Taxonomy" id="57909"/>
    <lineage>
        <taxon>Bacteria</taxon>
        <taxon>Bacillati</taxon>
        <taxon>Actinomycetota</taxon>
        <taxon>Actinomycetes</taxon>
        <taxon>Propionibacteriales</taxon>
        <taxon>Kribbellaceae</taxon>
        <taxon>Kribbella</taxon>
    </lineage>
</organism>
<evidence type="ECO:0008006" key="3">
    <source>
        <dbReference type="Google" id="ProtNLM"/>
    </source>
</evidence>
<reference evidence="1 2" key="1">
    <citation type="journal article" date="2019" name="Int. J. Syst. Evol. Microbiol.">
        <title>The Global Catalogue of Microorganisms (GCM) 10K type strain sequencing project: providing services to taxonomists for standard genome sequencing and annotation.</title>
        <authorList>
            <consortium name="The Broad Institute Genomics Platform"/>
            <consortium name="The Broad Institute Genome Sequencing Center for Infectious Disease"/>
            <person name="Wu L."/>
            <person name="Ma J."/>
        </authorList>
    </citation>
    <scope>NUCLEOTIDE SEQUENCE [LARGE SCALE GENOMIC DNA]</scope>
    <source>
        <strain evidence="1 2">JCM 10977</strain>
    </source>
</reference>
<gene>
    <name evidence="1" type="ORF">GCM10009554_46630</name>
</gene>
<evidence type="ECO:0000313" key="2">
    <source>
        <dbReference type="Proteomes" id="UP001500542"/>
    </source>
</evidence>
<keyword evidence="2" id="KW-1185">Reference proteome</keyword>
<sequence>MVTTGASWTGGQATALRIALRLTVDEFATRLDGLSPRGLAKWEHQPDVEASMDTQRDLDYLLRTATPDEQARFASLWGDQQ</sequence>